<dbReference type="SMART" id="SM00411">
    <property type="entry name" value="BHL"/>
    <property type="match status" value="1"/>
</dbReference>
<dbReference type="PRINTS" id="PR01727">
    <property type="entry name" value="DNABINDINGHU"/>
</dbReference>
<gene>
    <name evidence="4" type="ORF">CUN49_12550</name>
</gene>
<dbReference type="GO" id="GO:0003677">
    <property type="term" value="F:DNA binding"/>
    <property type="evidence" value="ECO:0007669"/>
    <property type="project" value="UniProtKB-KW"/>
</dbReference>
<dbReference type="GO" id="GO:0030261">
    <property type="term" value="P:chromosome condensation"/>
    <property type="evidence" value="ECO:0007669"/>
    <property type="project" value="UniProtKB-KW"/>
</dbReference>
<dbReference type="PANTHER" id="PTHR33175:SF3">
    <property type="entry name" value="DNA-BINDING PROTEIN HU-BETA"/>
    <property type="match status" value="1"/>
</dbReference>
<proteinExistence type="inferred from homology"/>
<dbReference type="AlphaFoldDB" id="A0A2M8PBW8"/>
<dbReference type="Gene3D" id="4.10.520.10">
    <property type="entry name" value="IHF-like DNA-binding proteins"/>
    <property type="match status" value="1"/>
</dbReference>
<name>A0A2M8PBW8_9CHLR</name>
<evidence type="ECO:0000256" key="1">
    <source>
        <dbReference type="ARBA" id="ARBA00023067"/>
    </source>
</evidence>
<dbReference type="GO" id="GO:0030527">
    <property type="term" value="F:structural constituent of chromatin"/>
    <property type="evidence" value="ECO:0007669"/>
    <property type="project" value="InterPro"/>
</dbReference>
<evidence type="ECO:0000313" key="5">
    <source>
        <dbReference type="Proteomes" id="UP000229681"/>
    </source>
</evidence>
<dbReference type="GO" id="GO:0005829">
    <property type="term" value="C:cytosol"/>
    <property type="evidence" value="ECO:0007669"/>
    <property type="project" value="TreeGrafter"/>
</dbReference>
<sequence length="104" mass="10929">MQKTELVKAIAEKTGHSQKAVGEVVSAMLDIITATLKNGDKVTLTGFGTFEVREKKARTGTNPSTGAKIQIPAGKSLKFSVGATLKSEVTGKAPAKKKSAKKQE</sequence>
<accession>A0A2M8PBW8</accession>
<evidence type="ECO:0000256" key="3">
    <source>
        <dbReference type="RuleBase" id="RU003939"/>
    </source>
</evidence>
<dbReference type="PROSITE" id="PS00045">
    <property type="entry name" value="HISTONE_LIKE"/>
    <property type="match status" value="1"/>
</dbReference>
<comment type="similarity">
    <text evidence="3">Belongs to the bacterial histone-like protein family.</text>
</comment>
<dbReference type="CDD" id="cd13831">
    <property type="entry name" value="HU"/>
    <property type="match status" value="1"/>
</dbReference>
<dbReference type="InterPro" id="IPR020816">
    <property type="entry name" value="Histone-like_DNA-bd_CS"/>
</dbReference>
<reference evidence="4 5" key="1">
    <citation type="submission" date="2017-11" db="EMBL/GenBank/DDBJ databases">
        <title>Evolution of Phototrophy in the Chloroflexi Phylum Driven by Horizontal Gene Transfer.</title>
        <authorList>
            <person name="Ward L.M."/>
            <person name="Hemp J."/>
            <person name="Shih P.M."/>
            <person name="Mcglynn S.E."/>
            <person name="Fischer W."/>
        </authorList>
    </citation>
    <scope>NUCLEOTIDE SEQUENCE [LARGE SCALE GENOMIC DNA]</scope>
    <source>
        <strain evidence="4">JP3_13</strain>
    </source>
</reference>
<dbReference type="Pfam" id="PF00216">
    <property type="entry name" value="Bac_DNA_binding"/>
    <property type="match status" value="1"/>
</dbReference>
<keyword evidence="1" id="KW-0226">DNA condensation</keyword>
<comment type="caution">
    <text evidence="4">The sequence shown here is derived from an EMBL/GenBank/DDBJ whole genome shotgun (WGS) entry which is preliminary data.</text>
</comment>
<evidence type="ECO:0000313" key="4">
    <source>
        <dbReference type="EMBL" id="PJF35044.1"/>
    </source>
</evidence>
<evidence type="ECO:0000256" key="2">
    <source>
        <dbReference type="ARBA" id="ARBA00023125"/>
    </source>
</evidence>
<protein>
    <submittedName>
        <fullName evidence="4">Integration host factor</fullName>
    </submittedName>
</protein>
<organism evidence="4 5">
    <name type="scientific">Candidatus Thermofonsia Clade 1 bacterium</name>
    <dbReference type="NCBI Taxonomy" id="2364210"/>
    <lineage>
        <taxon>Bacteria</taxon>
        <taxon>Bacillati</taxon>
        <taxon>Chloroflexota</taxon>
        <taxon>Candidatus Thermofontia</taxon>
        <taxon>Candidatus Thermofonsia Clade 1</taxon>
    </lineage>
</organism>
<dbReference type="Proteomes" id="UP000229681">
    <property type="component" value="Unassembled WGS sequence"/>
</dbReference>
<dbReference type="InterPro" id="IPR010992">
    <property type="entry name" value="IHF-like_DNA-bd_dom_sf"/>
</dbReference>
<dbReference type="EMBL" id="PGTM01000218">
    <property type="protein sequence ID" value="PJF35044.1"/>
    <property type="molecule type" value="Genomic_DNA"/>
</dbReference>
<keyword evidence="2" id="KW-0238">DNA-binding</keyword>
<dbReference type="InterPro" id="IPR000119">
    <property type="entry name" value="Hist_DNA-bd"/>
</dbReference>
<dbReference type="PANTHER" id="PTHR33175">
    <property type="entry name" value="DNA-BINDING PROTEIN HU"/>
    <property type="match status" value="1"/>
</dbReference>
<dbReference type="SUPFAM" id="SSF47729">
    <property type="entry name" value="IHF-like DNA-binding proteins"/>
    <property type="match status" value="1"/>
</dbReference>